<dbReference type="EMBL" id="KZ819603">
    <property type="protein sequence ID" value="PWN35078.1"/>
    <property type="molecule type" value="Genomic_DNA"/>
</dbReference>
<name>A0A316VDB1_9BASI</name>
<protein>
    <recommendedName>
        <fullName evidence="2">Large ribosomal subunit protein mL59 domain-containing protein</fullName>
    </recommendedName>
</protein>
<dbReference type="GeneID" id="37018287"/>
<organism evidence="3 4">
    <name type="scientific">Meira miltonrushii</name>
    <dbReference type="NCBI Taxonomy" id="1280837"/>
    <lineage>
        <taxon>Eukaryota</taxon>
        <taxon>Fungi</taxon>
        <taxon>Dikarya</taxon>
        <taxon>Basidiomycota</taxon>
        <taxon>Ustilaginomycotina</taxon>
        <taxon>Exobasidiomycetes</taxon>
        <taxon>Exobasidiales</taxon>
        <taxon>Brachybasidiaceae</taxon>
        <taxon>Meira</taxon>
    </lineage>
</organism>
<sequence length="155" mass="18261">MGEANNLSEKKGNAQKYSYYNQRAINPHPFKLFHNRTTGKYINPRLSLRRQAQLGKQAFAEGRFDELIQQIDRLNFGNEYYAGEKLNKMRSRIAEIKAEEQDLQQKAMSGELEQMKGPKRRQNITDRLSKMDQTIVDWRKQRKDVKTKAKPKLPF</sequence>
<dbReference type="PANTHER" id="PTHR28041">
    <property type="entry name" value="54S RIBOSOMAL PROTEIN L25, MITOCHONDRIAL"/>
    <property type="match status" value="1"/>
</dbReference>
<feature type="region of interest" description="Disordered" evidence="1">
    <location>
        <begin position="108"/>
        <end position="128"/>
    </location>
</feature>
<evidence type="ECO:0000256" key="1">
    <source>
        <dbReference type="SAM" id="MobiDB-lite"/>
    </source>
</evidence>
<dbReference type="AlphaFoldDB" id="A0A316VDB1"/>
<keyword evidence="4" id="KW-1185">Reference proteome</keyword>
<dbReference type="Proteomes" id="UP000245771">
    <property type="component" value="Unassembled WGS sequence"/>
</dbReference>
<feature type="domain" description="Large ribosomal subunit protein mL59" evidence="2">
    <location>
        <begin position="16"/>
        <end position="140"/>
    </location>
</feature>
<dbReference type="InParanoid" id="A0A316VDB1"/>
<evidence type="ECO:0000259" key="2">
    <source>
        <dbReference type="Pfam" id="PF18126"/>
    </source>
</evidence>
<gene>
    <name evidence="3" type="ORF">FA14DRAFT_122174</name>
</gene>
<reference evidence="3 4" key="1">
    <citation type="journal article" date="2018" name="Mol. Biol. Evol.">
        <title>Broad Genomic Sampling Reveals a Smut Pathogenic Ancestry of the Fungal Clade Ustilaginomycotina.</title>
        <authorList>
            <person name="Kijpornyongpan T."/>
            <person name="Mondo S.J."/>
            <person name="Barry K."/>
            <person name="Sandor L."/>
            <person name="Lee J."/>
            <person name="Lipzen A."/>
            <person name="Pangilinan J."/>
            <person name="LaButti K."/>
            <person name="Hainaut M."/>
            <person name="Henrissat B."/>
            <person name="Grigoriev I.V."/>
            <person name="Spatafora J.W."/>
            <person name="Aime M.C."/>
        </authorList>
    </citation>
    <scope>NUCLEOTIDE SEQUENCE [LARGE SCALE GENOMIC DNA]</scope>
    <source>
        <strain evidence="3 4">MCA 3882</strain>
    </source>
</reference>
<dbReference type="GO" id="GO:0003735">
    <property type="term" value="F:structural constituent of ribosome"/>
    <property type="evidence" value="ECO:0007669"/>
    <property type="project" value="InterPro"/>
</dbReference>
<dbReference type="Pfam" id="PF18126">
    <property type="entry name" value="Mitoc_mL59"/>
    <property type="match status" value="1"/>
</dbReference>
<dbReference type="RefSeq" id="XP_025355380.1">
    <property type="nucleotide sequence ID" value="XM_025496506.1"/>
</dbReference>
<dbReference type="PANTHER" id="PTHR28041:SF1">
    <property type="entry name" value="LARGE RIBOSOMAL SUBUNIT PROTEIN ML59"/>
    <property type="match status" value="1"/>
</dbReference>
<evidence type="ECO:0000313" key="3">
    <source>
        <dbReference type="EMBL" id="PWN35078.1"/>
    </source>
</evidence>
<dbReference type="OrthoDB" id="18529at2759"/>
<dbReference type="InterPro" id="IPR040922">
    <property type="entry name" value="Ribosomal_mL59_dom"/>
</dbReference>
<dbReference type="InterPro" id="IPR037507">
    <property type="entry name" value="Ribosomal_mL59"/>
</dbReference>
<accession>A0A316VDB1</accession>
<evidence type="ECO:0000313" key="4">
    <source>
        <dbReference type="Proteomes" id="UP000245771"/>
    </source>
</evidence>
<dbReference type="GO" id="GO:0005762">
    <property type="term" value="C:mitochondrial large ribosomal subunit"/>
    <property type="evidence" value="ECO:0007669"/>
    <property type="project" value="InterPro"/>
</dbReference>
<proteinExistence type="predicted"/>